<proteinExistence type="predicted"/>
<dbReference type="AlphaFoldDB" id="A0A4Y2PBR6"/>
<comment type="caution">
    <text evidence="1">The sequence shown here is derived from an EMBL/GenBank/DDBJ whole genome shotgun (WGS) entry which is preliminary data.</text>
</comment>
<keyword evidence="2" id="KW-1185">Reference proteome</keyword>
<gene>
    <name evidence="1" type="ORF">AVEN_59158_1</name>
</gene>
<dbReference type="OrthoDB" id="6689096at2759"/>
<reference evidence="1 2" key="1">
    <citation type="journal article" date="2019" name="Sci. Rep.">
        <title>Orb-weaving spider Araneus ventricosus genome elucidates the spidroin gene catalogue.</title>
        <authorList>
            <person name="Kono N."/>
            <person name="Nakamura H."/>
            <person name="Ohtoshi R."/>
            <person name="Moran D.A.P."/>
            <person name="Shinohara A."/>
            <person name="Yoshida Y."/>
            <person name="Fujiwara M."/>
            <person name="Mori M."/>
            <person name="Tomita M."/>
            <person name="Arakawa K."/>
        </authorList>
    </citation>
    <scope>NUCLEOTIDE SEQUENCE [LARGE SCALE GENOMIC DNA]</scope>
</reference>
<accession>A0A4Y2PBR6</accession>
<dbReference type="Proteomes" id="UP000499080">
    <property type="component" value="Unassembled WGS sequence"/>
</dbReference>
<organism evidence="1 2">
    <name type="scientific">Araneus ventricosus</name>
    <name type="common">Orbweaver spider</name>
    <name type="synonym">Epeira ventricosa</name>
    <dbReference type="NCBI Taxonomy" id="182803"/>
    <lineage>
        <taxon>Eukaryota</taxon>
        <taxon>Metazoa</taxon>
        <taxon>Ecdysozoa</taxon>
        <taxon>Arthropoda</taxon>
        <taxon>Chelicerata</taxon>
        <taxon>Arachnida</taxon>
        <taxon>Araneae</taxon>
        <taxon>Araneomorphae</taxon>
        <taxon>Entelegynae</taxon>
        <taxon>Araneoidea</taxon>
        <taxon>Araneidae</taxon>
        <taxon>Araneus</taxon>
    </lineage>
</organism>
<name>A0A4Y2PBR6_ARAVE</name>
<sequence>MSKKSVFNHDWCDKELNPNWSTWLEPVGKNSCFARCSACKKTFSSSNMGHQAIIIHEKGPTKHQKNIKFINSSGMHFFFLGGANFMNKSQPSASMSVSKEAVSVTIAYRNRVS</sequence>
<dbReference type="EMBL" id="BGPR01010884">
    <property type="protein sequence ID" value="GBN48522.1"/>
    <property type="molecule type" value="Genomic_DNA"/>
</dbReference>
<protein>
    <submittedName>
        <fullName evidence="1">Uncharacterized protein</fullName>
    </submittedName>
</protein>
<evidence type="ECO:0000313" key="1">
    <source>
        <dbReference type="EMBL" id="GBN48522.1"/>
    </source>
</evidence>
<evidence type="ECO:0000313" key="2">
    <source>
        <dbReference type="Proteomes" id="UP000499080"/>
    </source>
</evidence>